<dbReference type="Proteomes" id="UP000076874">
    <property type="component" value="Unassembled WGS sequence"/>
</dbReference>
<feature type="region of interest" description="Disordered" evidence="1">
    <location>
        <begin position="1"/>
        <end position="40"/>
    </location>
</feature>
<evidence type="ECO:0000313" key="2">
    <source>
        <dbReference type="EMBL" id="OAA67834.1"/>
    </source>
</evidence>
<name>A0A167ZRP5_9HYPO</name>
<dbReference type="AlphaFoldDB" id="A0A167ZRP5"/>
<evidence type="ECO:0000313" key="3">
    <source>
        <dbReference type="Proteomes" id="UP000076874"/>
    </source>
</evidence>
<dbReference type="EMBL" id="AZHD01000001">
    <property type="protein sequence ID" value="OAA67834.1"/>
    <property type="molecule type" value="Genomic_DNA"/>
</dbReference>
<proteinExistence type="predicted"/>
<reference evidence="2 3" key="1">
    <citation type="journal article" date="2016" name="Genome Biol. Evol.">
        <title>Divergent and convergent evolution of fungal pathogenicity.</title>
        <authorList>
            <person name="Shang Y."/>
            <person name="Xiao G."/>
            <person name="Zheng P."/>
            <person name="Cen K."/>
            <person name="Zhan S."/>
            <person name="Wang C."/>
        </authorList>
    </citation>
    <scope>NUCLEOTIDE SEQUENCE [LARGE SCALE GENOMIC DNA]</scope>
    <source>
        <strain evidence="2 3">RCEF 264</strain>
    </source>
</reference>
<feature type="region of interest" description="Disordered" evidence="1">
    <location>
        <begin position="242"/>
        <end position="280"/>
    </location>
</feature>
<evidence type="ECO:0000256" key="1">
    <source>
        <dbReference type="SAM" id="MobiDB-lite"/>
    </source>
</evidence>
<dbReference type="OrthoDB" id="5325862at2759"/>
<comment type="caution">
    <text evidence="2">The sequence shown here is derived from an EMBL/GenBank/DDBJ whole genome shotgun (WGS) entry which is preliminary data.</text>
</comment>
<organism evidence="2 3">
    <name type="scientific">Niveomyces insectorum RCEF 264</name>
    <dbReference type="NCBI Taxonomy" id="1081102"/>
    <lineage>
        <taxon>Eukaryota</taxon>
        <taxon>Fungi</taxon>
        <taxon>Dikarya</taxon>
        <taxon>Ascomycota</taxon>
        <taxon>Pezizomycotina</taxon>
        <taxon>Sordariomycetes</taxon>
        <taxon>Hypocreomycetidae</taxon>
        <taxon>Hypocreales</taxon>
        <taxon>Cordycipitaceae</taxon>
        <taxon>Niveomyces</taxon>
    </lineage>
</organism>
<protein>
    <submittedName>
        <fullName evidence="2">Uncharacterized protein</fullName>
    </submittedName>
</protein>
<sequence length="415" mass="43853">MAALSSDSTADAKLPDNHLDDTASLASSRPPAYDAPYDRTPPLLGDNGLLDAATAGGRTTFYPTLQLQIDTTGKRLWSLPGPLGADPICVYAVHESAQAGSHRSYTSEEPAFISLRASRRSGTCSLVTGGGYAAIRGRGGGSGCSPPPPGVLRTLSTTTYRFGPGRDPTVALLVNGENVPVHGDEEGNATATRVSDDADKLAPGTVPWDTFSVEGTSLLSRAKRVRTRLGTFEWRYAGRAERKAVEREMRGPNNSSRKTNGGNLADDDDEHDDNDDDDDNINSLLVLDRVIKVYGSMDGGGPCFASAGGPQEVRRPVARLIRSRALRSPGSTASSAGNGGRLQIDLGAWPVPGAANWADETKPAAATFKPDAEAQQTDRDMAVVLVLTTALCMLKKEVDRRRGQQFALMAAAVSS</sequence>
<feature type="compositionally biased region" description="Polar residues" evidence="1">
    <location>
        <begin position="252"/>
        <end position="262"/>
    </location>
</feature>
<feature type="compositionally biased region" description="Acidic residues" evidence="1">
    <location>
        <begin position="265"/>
        <end position="280"/>
    </location>
</feature>
<keyword evidence="3" id="KW-1185">Reference proteome</keyword>
<dbReference type="STRING" id="1081102.A0A167ZRP5"/>
<accession>A0A167ZRP5</accession>
<gene>
    <name evidence="2" type="ORF">SPI_00029</name>
</gene>